<reference evidence="10" key="1">
    <citation type="submission" date="2025-08" db="UniProtKB">
        <authorList>
            <consortium name="Ensembl"/>
        </authorList>
    </citation>
    <scope>IDENTIFICATION</scope>
</reference>
<keyword evidence="8" id="KW-0812">Transmembrane</keyword>
<keyword evidence="8" id="KW-1133">Transmembrane helix</keyword>
<keyword evidence="6" id="KW-0009">Actin-binding</keyword>
<dbReference type="GO" id="GO:0030136">
    <property type="term" value="C:clathrin-coated vesicle"/>
    <property type="evidence" value="ECO:0007669"/>
    <property type="project" value="TreeGrafter"/>
</dbReference>
<dbReference type="Pfam" id="PF07651">
    <property type="entry name" value="ANTH"/>
    <property type="match status" value="2"/>
</dbReference>
<dbReference type="FunFam" id="1.20.5.1700:FF:000002">
    <property type="entry name" value="Huntingtin interacting protein 1"/>
    <property type="match status" value="1"/>
</dbReference>
<dbReference type="GO" id="GO:0032051">
    <property type="term" value="F:clathrin light chain binding"/>
    <property type="evidence" value="ECO:0007669"/>
    <property type="project" value="TreeGrafter"/>
</dbReference>
<keyword evidence="3" id="KW-0963">Cytoplasm</keyword>
<dbReference type="GO" id="GO:0007015">
    <property type="term" value="P:actin filament organization"/>
    <property type="evidence" value="ECO:0007669"/>
    <property type="project" value="TreeGrafter"/>
</dbReference>
<dbReference type="GO" id="GO:0006897">
    <property type="term" value="P:endocytosis"/>
    <property type="evidence" value="ECO:0007669"/>
    <property type="project" value="UniProtKB-KW"/>
</dbReference>
<dbReference type="InterPro" id="IPR035964">
    <property type="entry name" value="I/LWEQ_dom_sf"/>
</dbReference>
<dbReference type="GO" id="GO:0035615">
    <property type="term" value="F:clathrin adaptor activity"/>
    <property type="evidence" value="ECO:0007669"/>
    <property type="project" value="TreeGrafter"/>
</dbReference>
<evidence type="ECO:0000256" key="1">
    <source>
        <dbReference type="ARBA" id="ARBA00004496"/>
    </source>
</evidence>
<proteinExistence type="inferred from homology"/>
<dbReference type="Gene3D" id="1.20.1410.10">
    <property type="entry name" value="I/LWEQ domain"/>
    <property type="match status" value="2"/>
</dbReference>
<dbReference type="PROSITE" id="PS50945">
    <property type="entry name" value="I_LWEQ"/>
    <property type="match status" value="1"/>
</dbReference>
<dbReference type="PANTHER" id="PTHR10407">
    <property type="entry name" value="HUNTINGTIN INTERACTING PROTEIN 1"/>
    <property type="match status" value="1"/>
</dbReference>
<dbReference type="SMART" id="SM00307">
    <property type="entry name" value="ILWEQ"/>
    <property type="match status" value="1"/>
</dbReference>
<dbReference type="GO" id="GO:0080025">
    <property type="term" value="F:phosphatidylinositol-3,5-bisphosphate binding"/>
    <property type="evidence" value="ECO:0007669"/>
    <property type="project" value="TreeGrafter"/>
</dbReference>
<keyword evidence="11" id="KW-1185">Reference proteome</keyword>
<dbReference type="Pfam" id="PF01608">
    <property type="entry name" value="I_LWEQ"/>
    <property type="match status" value="2"/>
</dbReference>
<dbReference type="SUPFAM" id="SSF109885">
    <property type="entry name" value="I/LWEQ domain"/>
    <property type="match status" value="1"/>
</dbReference>
<dbReference type="Proteomes" id="UP000694388">
    <property type="component" value="Unplaced"/>
</dbReference>
<evidence type="ECO:0000256" key="5">
    <source>
        <dbReference type="ARBA" id="ARBA00023054"/>
    </source>
</evidence>
<dbReference type="AlphaFoldDB" id="A0A8C4Q406"/>
<dbReference type="GO" id="GO:0043325">
    <property type="term" value="F:phosphatidylinositol-3,4-bisphosphate binding"/>
    <property type="evidence" value="ECO:0007669"/>
    <property type="project" value="TreeGrafter"/>
</dbReference>
<feature type="domain" description="I/LWEQ" evidence="9">
    <location>
        <begin position="407"/>
        <end position="666"/>
    </location>
</feature>
<sequence length="695" mass="79363">MTIFLKHTLTPCLHAVWKNVSINKAINSQEVPVKEKHARDILLQLEKGAQTFWAVVSRLPLTSNAVLNWKFCHVFHKLLRDGHPYVSSYDIDTDLLSRWRRMVERVQSVLQNPAFPCNLMLMFGSMDMSRPVSMTTPGQCRLAPLIPAVLDSSPLYDFIVKLLFKLHSCLPADTLQGHRDRFKEQFKRLREYFHRSSNLQYFKRLIQIPQLPEHPPNFLHASALSEHVSPIVVIPEESSSPEVEATLLTDDLIDTDTCLLEVKFQQSHHFICLHSLPAIHDPRPREKFARELGSLKEELDTCRLEVSQRSNYIQLSTKLGELEADLAEQVHLRRQAVEEAEFVRAEMEELQRQREDEERTHRSLTEIEKRAQANEQRYNKLKEKYTELVQNHADLLRKNAEVTKQLSTARQGHQEAEQARLELEKNRSKIENNKECCFLQECSPKGRDVQQDELGDLVEQEMSATTAAVEQAASRIQEMLNAARSDGDHLCHGYVSLQGMASPQEFYARNSHWTEGLISASKAVGLAATLLVDGADAVVMGHGRLEELVVCSHEVTASTAHLVAASKVIFFHGFVLLFPFLFFFFFYYPFLPLPCSLLPVTALSIIPFSPLRGFVVSATLDFSRLTLTQVKRKEMDTQVRVLELENSLQREREHLGELRKKHYELAGAAEGWDEDGMCGGAREWDGVYNGCQIIE</sequence>
<accession>A0A8C4Q406</accession>
<keyword evidence="8" id="KW-0472">Membrane</keyword>
<dbReference type="GO" id="GO:0098793">
    <property type="term" value="C:presynapse"/>
    <property type="evidence" value="ECO:0007669"/>
    <property type="project" value="TreeGrafter"/>
</dbReference>
<feature type="transmembrane region" description="Helical" evidence="8">
    <location>
        <begin position="568"/>
        <end position="588"/>
    </location>
</feature>
<dbReference type="GO" id="GO:0051015">
    <property type="term" value="F:actin filament binding"/>
    <property type="evidence" value="ECO:0007669"/>
    <property type="project" value="TreeGrafter"/>
</dbReference>
<dbReference type="GO" id="GO:0030864">
    <property type="term" value="C:cortical actin cytoskeleton"/>
    <property type="evidence" value="ECO:0007669"/>
    <property type="project" value="TreeGrafter"/>
</dbReference>
<dbReference type="InterPro" id="IPR002558">
    <property type="entry name" value="ILWEQ_dom"/>
</dbReference>
<evidence type="ECO:0000256" key="7">
    <source>
        <dbReference type="SAM" id="Coils"/>
    </source>
</evidence>
<keyword evidence="5 7" id="KW-0175">Coiled coil</keyword>
<evidence type="ECO:0000259" key="9">
    <source>
        <dbReference type="PROSITE" id="PS50945"/>
    </source>
</evidence>
<dbReference type="Pfam" id="PF16515">
    <property type="entry name" value="HIP1_clath_bdg"/>
    <property type="match status" value="1"/>
</dbReference>
<dbReference type="InterPro" id="IPR013809">
    <property type="entry name" value="ENTH"/>
</dbReference>
<evidence type="ECO:0000313" key="10">
    <source>
        <dbReference type="Ensembl" id="ENSEBUP00000009658.1"/>
    </source>
</evidence>
<evidence type="ECO:0000256" key="8">
    <source>
        <dbReference type="SAM" id="Phobius"/>
    </source>
</evidence>
<dbReference type="InterPro" id="IPR030224">
    <property type="entry name" value="Sla2_fam"/>
</dbReference>
<dbReference type="InterPro" id="IPR011417">
    <property type="entry name" value="ANTH_dom"/>
</dbReference>
<dbReference type="SMART" id="SM00273">
    <property type="entry name" value="ENTH"/>
    <property type="match status" value="1"/>
</dbReference>
<dbReference type="GO" id="GO:0048268">
    <property type="term" value="P:clathrin coat assembly"/>
    <property type="evidence" value="ECO:0007669"/>
    <property type="project" value="TreeGrafter"/>
</dbReference>
<dbReference type="InterPro" id="IPR032422">
    <property type="entry name" value="HIP1_clath-bd"/>
</dbReference>
<dbReference type="Gene3D" id="1.25.40.90">
    <property type="match status" value="1"/>
</dbReference>
<protein>
    <submittedName>
        <fullName evidence="10">Huntingtin interacting protein 1</fullName>
    </submittedName>
</protein>
<dbReference type="Gene3D" id="1.20.5.1700">
    <property type="match status" value="1"/>
</dbReference>
<dbReference type="PANTHER" id="PTHR10407:SF14">
    <property type="entry name" value="HUNTINGTIN-INTERACTING PROTEIN 1"/>
    <property type="match status" value="1"/>
</dbReference>
<dbReference type="OMA" id="SSCTEQL"/>
<evidence type="ECO:0000256" key="6">
    <source>
        <dbReference type="ARBA" id="ARBA00023203"/>
    </source>
</evidence>
<reference evidence="10" key="2">
    <citation type="submission" date="2025-09" db="UniProtKB">
        <authorList>
            <consortium name="Ensembl"/>
        </authorList>
    </citation>
    <scope>IDENTIFICATION</scope>
</reference>
<dbReference type="SUPFAM" id="SSF48464">
    <property type="entry name" value="ENTH/VHS domain"/>
    <property type="match status" value="1"/>
</dbReference>
<comment type="subcellular location">
    <subcellularLocation>
        <location evidence="1">Cytoplasm</location>
    </subcellularLocation>
</comment>
<feature type="coiled-coil region" evidence="7">
    <location>
        <begin position="333"/>
        <end position="433"/>
    </location>
</feature>
<dbReference type="GeneTree" id="ENSGT00940000153594"/>
<evidence type="ECO:0000256" key="3">
    <source>
        <dbReference type="ARBA" id="ARBA00022490"/>
    </source>
</evidence>
<keyword evidence="4" id="KW-0254">Endocytosis</keyword>
<evidence type="ECO:0000256" key="4">
    <source>
        <dbReference type="ARBA" id="ARBA00022583"/>
    </source>
</evidence>
<dbReference type="Ensembl" id="ENSEBUT00000010187.1">
    <property type="protein sequence ID" value="ENSEBUP00000009658.1"/>
    <property type="gene ID" value="ENSEBUG00000006183.1"/>
</dbReference>
<dbReference type="InterPro" id="IPR008942">
    <property type="entry name" value="ENTH_VHS"/>
</dbReference>
<evidence type="ECO:0000313" key="11">
    <source>
        <dbReference type="Proteomes" id="UP000694388"/>
    </source>
</evidence>
<name>A0A8C4Q406_EPTBU</name>
<evidence type="ECO:0000256" key="2">
    <source>
        <dbReference type="ARBA" id="ARBA00010135"/>
    </source>
</evidence>
<comment type="similarity">
    <text evidence="2">Belongs to the SLA2 family.</text>
</comment>
<organism evidence="10 11">
    <name type="scientific">Eptatretus burgeri</name>
    <name type="common">Inshore hagfish</name>
    <dbReference type="NCBI Taxonomy" id="7764"/>
    <lineage>
        <taxon>Eukaryota</taxon>
        <taxon>Metazoa</taxon>
        <taxon>Chordata</taxon>
        <taxon>Craniata</taxon>
        <taxon>Vertebrata</taxon>
        <taxon>Cyclostomata</taxon>
        <taxon>Myxini</taxon>
        <taxon>Myxiniformes</taxon>
        <taxon>Myxinidae</taxon>
        <taxon>Eptatretinae</taxon>
        <taxon>Eptatretus</taxon>
    </lineage>
</organism>